<dbReference type="EMBL" id="AGXA01000004">
    <property type="protein sequence ID" value="EKU94249.1"/>
    <property type="molecule type" value="Genomic_DNA"/>
</dbReference>
<dbReference type="eggNOG" id="COG0457">
    <property type="taxonomic scope" value="Bacteria"/>
</dbReference>
<dbReference type="Gene3D" id="1.25.40.10">
    <property type="entry name" value="Tetratricopeptide repeat domain"/>
    <property type="match status" value="1"/>
</dbReference>
<sequence>MADIIPFPDDYTRLVQAGKQAENSGKLKEAYQVYSQAYKVNPNLSLNLIMARLSFDLEDPDQALFVLEDYLDDYVKAYQLGQDNQEGLALYLRGLAEENRYEDFIALVDGQLVDYSYDQIEADLNLDLKDFMARYQGHLKKLNQDLFSLGQFPPSQQIDIASAYYAFDRDDYFQACQIALPNRYVHPITKTALIQGLLVKDFDQTISYPFLKETYQVDLSQLAGVKEDAFGRQLEGLAEDLFQADPTKVALVKNEGWLDYLILYPLHRKLITDPASWVLSYQGYFDLEASGGEESDQGRLFSQIQRLKLSDS</sequence>
<dbReference type="SUPFAM" id="SSF48452">
    <property type="entry name" value="TPR-like"/>
    <property type="match status" value="1"/>
</dbReference>
<accession>K9EAI0</accession>
<evidence type="ECO:0000313" key="1">
    <source>
        <dbReference type="EMBL" id="EKU94249.1"/>
    </source>
</evidence>
<proteinExistence type="predicted"/>
<dbReference type="RefSeq" id="WP_003776594.1">
    <property type="nucleotide sequence ID" value="NZ_JH992957.1"/>
</dbReference>
<comment type="caution">
    <text evidence="1">The sequence shown here is derived from an EMBL/GenBank/DDBJ whole genome shotgun (WGS) entry which is preliminary data.</text>
</comment>
<reference evidence="1 2" key="1">
    <citation type="submission" date="2012-09" db="EMBL/GenBank/DDBJ databases">
        <title>The Genome Sequence of Alloiococcus otitis ATCC 51267.</title>
        <authorList>
            <consortium name="The Broad Institute Genome Sequencing Platform"/>
            <person name="Earl A."/>
            <person name="Ward D."/>
            <person name="Feldgarden M."/>
            <person name="Gevers D."/>
            <person name="Huys G."/>
            <person name="Walker B."/>
            <person name="Young S.K."/>
            <person name="Zeng Q."/>
            <person name="Gargeya S."/>
            <person name="Fitzgerald M."/>
            <person name="Haas B."/>
            <person name="Abouelleil A."/>
            <person name="Alvarado L."/>
            <person name="Arachchi H.M."/>
            <person name="Berlin A.M."/>
            <person name="Chapman S.B."/>
            <person name="Goldberg J."/>
            <person name="Griggs A."/>
            <person name="Gujja S."/>
            <person name="Hansen M."/>
            <person name="Howarth C."/>
            <person name="Imamovic A."/>
            <person name="Larimer J."/>
            <person name="McCowen C."/>
            <person name="Montmayeur A."/>
            <person name="Murphy C."/>
            <person name="Neiman D."/>
            <person name="Pearson M."/>
            <person name="Priest M."/>
            <person name="Roberts A."/>
            <person name="Saif S."/>
            <person name="Shea T."/>
            <person name="Sisk P."/>
            <person name="Sykes S."/>
            <person name="Wortman J."/>
            <person name="Nusbaum C."/>
            <person name="Birren B."/>
        </authorList>
    </citation>
    <scope>NUCLEOTIDE SEQUENCE [LARGE SCALE GENOMIC DNA]</scope>
    <source>
        <strain evidence="1 2">ATCC 51267</strain>
    </source>
</reference>
<dbReference type="OrthoDB" id="2183052at2"/>
<dbReference type="InterPro" id="IPR011990">
    <property type="entry name" value="TPR-like_helical_dom_sf"/>
</dbReference>
<dbReference type="STRING" id="883081.HMPREF9698_00281"/>
<keyword evidence="2" id="KW-1185">Reference proteome</keyword>
<evidence type="ECO:0000313" key="2">
    <source>
        <dbReference type="Proteomes" id="UP000009875"/>
    </source>
</evidence>
<dbReference type="Proteomes" id="UP000009875">
    <property type="component" value="Unassembled WGS sequence"/>
</dbReference>
<evidence type="ECO:0008006" key="3">
    <source>
        <dbReference type="Google" id="ProtNLM"/>
    </source>
</evidence>
<dbReference type="HOGENOM" id="CLU_890366_0_0_9"/>
<gene>
    <name evidence="1" type="ORF">HMPREF9698_00281</name>
</gene>
<name>K9EAI0_9LACT</name>
<organism evidence="1 2">
    <name type="scientific">Alloiococcus otitis ATCC 51267</name>
    <dbReference type="NCBI Taxonomy" id="883081"/>
    <lineage>
        <taxon>Bacteria</taxon>
        <taxon>Bacillati</taxon>
        <taxon>Bacillota</taxon>
        <taxon>Bacilli</taxon>
        <taxon>Lactobacillales</taxon>
        <taxon>Carnobacteriaceae</taxon>
        <taxon>Alloiococcus</taxon>
    </lineage>
</organism>
<dbReference type="AlphaFoldDB" id="K9EAI0"/>
<protein>
    <recommendedName>
        <fullName evidence="3">Tetratricopeptide repeat protein</fullName>
    </recommendedName>
</protein>